<keyword evidence="1" id="KW-0677">Repeat</keyword>
<name>A0AAN4VWI9_9BACT</name>
<organism evidence="4 5">
    <name type="scientific">Persicobacter diffluens</name>
    <dbReference type="NCBI Taxonomy" id="981"/>
    <lineage>
        <taxon>Bacteria</taxon>
        <taxon>Pseudomonadati</taxon>
        <taxon>Bacteroidota</taxon>
        <taxon>Cytophagia</taxon>
        <taxon>Cytophagales</taxon>
        <taxon>Persicobacteraceae</taxon>
        <taxon>Persicobacter</taxon>
    </lineage>
</organism>
<keyword evidence="3" id="KW-0732">Signal</keyword>
<evidence type="ECO:0000256" key="2">
    <source>
        <dbReference type="ARBA" id="ARBA00022803"/>
    </source>
</evidence>
<dbReference type="RefSeq" id="WP_338236644.1">
    <property type="nucleotide sequence ID" value="NZ_BQKE01000001.1"/>
</dbReference>
<sequence length="407" mass="45628">MKRLFVTALMVATAATMSFAQVTKGSSSKAEGYLTKGELDQAKTEIDNAINYMNELAKEKAKKAPKGKDYFIKGKIYAAVATADSTNLDEAALKEAIAAFHKVESLEKETSPNYIMAGQQIEGLWGDLFNKGAGAYGEADYENAVKYFNQAKIVKSDTTNYLYTAIAASQAEMQQESLDNFKGYVEAKEALNDTADMIYYQQVILLEKTFKEDNQAALAAVNDARKYYPMDKNLIQEMVGLYLKLDQPEEAIAKIQKEIDANPNSEILYYDLGYVYDQLAAGAKKAEDAEKMAEYSASALKAYESAVEIKPDYYDAVFNIAVNYYNTAAATWNEANDMSMEEYRKRGEEVENKAKQQFRESIPYFEKARELKPEDRMLLETLAGTYLKIGEKDKAAEIQTQLESLPE</sequence>
<dbReference type="EMBL" id="BQKE01000001">
    <property type="protein sequence ID" value="GJM61013.1"/>
    <property type="molecule type" value="Genomic_DNA"/>
</dbReference>
<dbReference type="Proteomes" id="UP001310022">
    <property type="component" value="Unassembled WGS sequence"/>
</dbReference>
<protein>
    <recommendedName>
        <fullName evidence="6">Tetratricopeptide repeat protein</fullName>
    </recommendedName>
</protein>
<evidence type="ECO:0000313" key="5">
    <source>
        <dbReference type="Proteomes" id="UP001310022"/>
    </source>
</evidence>
<reference evidence="4 5" key="1">
    <citation type="submission" date="2021-12" db="EMBL/GenBank/DDBJ databases">
        <title>Genome sequencing of bacteria with rrn-lacking chromosome and rrn-plasmid.</title>
        <authorList>
            <person name="Anda M."/>
            <person name="Iwasaki W."/>
        </authorList>
    </citation>
    <scope>NUCLEOTIDE SEQUENCE [LARGE SCALE GENOMIC DNA]</scope>
    <source>
        <strain evidence="4 5">NBRC 15940</strain>
    </source>
</reference>
<evidence type="ECO:0000256" key="1">
    <source>
        <dbReference type="ARBA" id="ARBA00022737"/>
    </source>
</evidence>
<dbReference type="Gene3D" id="1.25.40.10">
    <property type="entry name" value="Tetratricopeptide repeat domain"/>
    <property type="match status" value="3"/>
</dbReference>
<dbReference type="PANTHER" id="PTHR44858:SF1">
    <property type="entry name" value="UDP-N-ACETYLGLUCOSAMINE--PEPTIDE N-ACETYLGLUCOSAMINYLTRANSFERASE SPINDLY-RELATED"/>
    <property type="match status" value="1"/>
</dbReference>
<accession>A0AAN4VWI9</accession>
<evidence type="ECO:0000313" key="4">
    <source>
        <dbReference type="EMBL" id="GJM61013.1"/>
    </source>
</evidence>
<feature type="signal peptide" evidence="3">
    <location>
        <begin position="1"/>
        <end position="20"/>
    </location>
</feature>
<evidence type="ECO:0000256" key="3">
    <source>
        <dbReference type="SAM" id="SignalP"/>
    </source>
</evidence>
<dbReference type="InterPro" id="IPR011990">
    <property type="entry name" value="TPR-like_helical_dom_sf"/>
</dbReference>
<dbReference type="PANTHER" id="PTHR44858">
    <property type="entry name" value="TETRATRICOPEPTIDE REPEAT PROTEIN 6"/>
    <property type="match status" value="1"/>
</dbReference>
<feature type="chain" id="PRO_5042910469" description="Tetratricopeptide repeat protein" evidence="3">
    <location>
        <begin position="21"/>
        <end position="407"/>
    </location>
</feature>
<comment type="caution">
    <text evidence="4">The sequence shown here is derived from an EMBL/GenBank/DDBJ whole genome shotgun (WGS) entry which is preliminary data.</text>
</comment>
<dbReference type="AlphaFoldDB" id="A0AAN4VWI9"/>
<proteinExistence type="predicted"/>
<evidence type="ECO:0008006" key="6">
    <source>
        <dbReference type="Google" id="ProtNLM"/>
    </source>
</evidence>
<gene>
    <name evidence="4" type="ORF">PEDI_15650</name>
</gene>
<keyword evidence="2" id="KW-0802">TPR repeat</keyword>
<keyword evidence="5" id="KW-1185">Reference proteome</keyword>
<dbReference type="InterPro" id="IPR050498">
    <property type="entry name" value="Ycf3"/>
</dbReference>
<dbReference type="SUPFAM" id="SSF48452">
    <property type="entry name" value="TPR-like"/>
    <property type="match status" value="2"/>
</dbReference>